<reference evidence="1 2" key="1">
    <citation type="journal article" date="2017" name="BMC Genomics">
        <title>Whole-genome assembly of Babesia ovata and comparative genomics between closely related pathogens.</title>
        <authorList>
            <person name="Yamagishi J."/>
            <person name="Asada M."/>
            <person name="Hakimi H."/>
            <person name="Tanaka T.Q."/>
            <person name="Sugimoto C."/>
            <person name="Kawazu S."/>
        </authorList>
    </citation>
    <scope>NUCLEOTIDE SEQUENCE [LARGE SCALE GENOMIC DNA]</scope>
    <source>
        <strain evidence="1 2">Miyake</strain>
    </source>
</reference>
<evidence type="ECO:0000313" key="2">
    <source>
        <dbReference type="Proteomes" id="UP000236319"/>
    </source>
</evidence>
<sequence>MYRLIVFKCFPDSLEPLLRLSSPGLRSRCLRDCRRTFSCSVKKHNLFVPSVPSWHSTESLALPSARRIAFRQFSGDALDNAAVHPDSNDLSEAGDCSTAGIQDIDKFVDSIEDSTGGWWPLYVRGEVPNYPPRREMFERLTAEGIDVELMEAYEIEDFTRWLLMRKKYGPAYPRMPYDVTLEQKIEELRRRIPLSRPAGDTD</sequence>
<proteinExistence type="predicted"/>
<dbReference type="OrthoDB" id="333425at2759"/>
<gene>
    <name evidence="1" type="ORF">BOVATA_000580</name>
</gene>
<dbReference type="EMBL" id="BDSA01000001">
    <property type="protein sequence ID" value="GBE58565.1"/>
    <property type="molecule type" value="Genomic_DNA"/>
</dbReference>
<name>A0A2H6K6E7_9APIC</name>
<dbReference type="VEuPathDB" id="PiroplasmaDB:BOVATA_000580"/>
<dbReference type="Proteomes" id="UP000236319">
    <property type="component" value="Unassembled WGS sequence"/>
</dbReference>
<organism evidence="1 2">
    <name type="scientific">Babesia ovata</name>
    <dbReference type="NCBI Taxonomy" id="189622"/>
    <lineage>
        <taxon>Eukaryota</taxon>
        <taxon>Sar</taxon>
        <taxon>Alveolata</taxon>
        <taxon>Apicomplexa</taxon>
        <taxon>Aconoidasida</taxon>
        <taxon>Piroplasmida</taxon>
        <taxon>Babesiidae</taxon>
        <taxon>Babesia</taxon>
    </lineage>
</organism>
<dbReference type="GeneID" id="39872335"/>
<dbReference type="AlphaFoldDB" id="A0A2H6K6E7"/>
<accession>A0A2H6K6E7</accession>
<protein>
    <submittedName>
        <fullName evidence="1">Uncharacterized protein</fullName>
    </submittedName>
</protein>
<dbReference type="RefSeq" id="XP_028864808.1">
    <property type="nucleotide sequence ID" value="XM_029008975.1"/>
</dbReference>
<evidence type="ECO:0000313" key="1">
    <source>
        <dbReference type="EMBL" id="GBE58565.1"/>
    </source>
</evidence>
<keyword evidence="2" id="KW-1185">Reference proteome</keyword>
<comment type="caution">
    <text evidence="1">The sequence shown here is derived from an EMBL/GenBank/DDBJ whole genome shotgun (WGS) entry which is preliminary data.</text>
</comment>